<comment type="subcellular location">
    <subcellularLocation>
        <location evidence="1">Membrane</location>
        <topology evidence="1">Single-pass membrane protein</topology>
    </subcellularLocation>
</comment>
<dbReference type="GO" id="GO:0016020">
    <property type="term" value="C:membrane"/>
    <property type="evidence" value="ECO:0007669"/>
    <property type="project" value="UniProtKB-SubCell"/>
</dbReference>
<dbReference type="AlphaFoldDB" id="A0A1T1HCV5"/>
<dbReference type="Pfam" id="PF07963">
    <property type="entry name" value="N_methyl"/>
    <property type="match status" value="1"/>
</dbReference>
<accession>A0A1T1HCV5</accession>
<protein>
    <submittedName>
        <fullName evidence="7">Type II secretion system protein GspH</fullName>
    </submittedName>
</protein>
<dbReference type="EMBL" id="MTSD02000002">
    <property type="protein sequence ID" value="OOV87632.1"/>
    <property type="molecule type" value="Genomic_DNA"/>
</dbReference>
<keyword evidence="4 6" id="KW-1133">Transmembrane helix</keyword>
<organism evidence="7 8">
    <name type="scientific">Oceanospirillum linum</name>
    <dbReference type="NCBI Taxonomy" id="966"/>
    <lineage>
        <taxon>Bacteria</taxon>
        <taxon>Pseudomonadati</taxon>
        <taxon>Pseudomonadota</taxon>
        <taxon>Gammaproteobacteria</taxon>
        <taxon>Oceanospirillales</taxon>
        <taxon>Oceanospirillaceae</taxon>
        <taxon>Oceanospirillum</taxon>
    </lineage>
</organism>
<feature type="transmembrane region" description="Helical" evidence="6">
    <location>
        <begin position="12"/>
        <end position="32"/>
    </location>
</feature>
<dbReference type="PROSITE" id="PS00409">
    <property type="entry name" value="PROKAR_NTER_METHYL"/>
    <property type="match status" value="1"/>
</dbReference>
<dbReference type="STRING" id="966.BTA35_0206270"/>
<dbReference type="RefSeq" id="WP_078318967.1">
    <property type="nucleotide sequence ID" value="NZ_FXTS01000002.1"/>
</dbReference>
<evidence type="ECO:0000256" key="4">
    <source>
        <dbReference type="ARBA" id="ARBA00022989"/>
    </source>
</evidence>
<proteinExistence type="predicted"/>
<dbReference type="InterPro" id="IPR012902">
    <property type="entry name" value="N_methyl_site"/>
</dbReference>
<evidence type="ECO:0000256" key="1">
    <source>
        <dbReference type="ARBA" id="ARBA00004167"/>
    </source>
</evidence>
<dbReference type="SUPFAM" id="SSF54523">
    <property type="entry name" value="Pili subunits"/>
    <property type="match status" value="1"/>
</dbReference>
<dbReference type="GO" id="GO:0015627">
    <property type="term" value="C:type II protein secretion system complex"/>
    <property type="evidence" value="ECO:0007669"/>
    <property type="project" value="InterPro"/>
</dbReference>
<evidence type="ECO:0000256" key="2">
    <source>
        <dbReference type="ARBA" id="ARBA00022481"/>
    </source>
</evidence>
<evidence type="ECO:0000256" key="6">
    <source>
        <dbReference type="SAM" id="Phobius"/>
    </source>
</evidence>
<dbReference type="InterPro" id="IPR002416">
    <property type="entry name" value="T2SS_protein-GspH"/>
</dbReference>
<gene>
    <name evidence="7" type="ORF">BTA35_0206270</name>
</gene>
<name>A0A1T1HCV5_OCELI</name>
<dbReference type="PRINTS" id="PR00885">
    <property type="entry name" value="BCTERIALGSPH"/>
</dbReference>
<keyword evidence="8" id="KW-1185">Reference proteome</keyword>
<evidence type="ECO:0000313" key="7">
    <source>
        <dbReference type="EMBL" id="OOV87632.1"/>
    </source>
</evidence>
<keyword evidence="3 6" id="KW-0812">Transmembrane</keyword>
<dbReference type="NCBIfam" id="TIGR02532">
    <property type="entry name" value="IV_pilin_GFxxxE"/>
    <property type="match status" value="1"/>
</dbReference>
<dbReference type="Proteomes" id="UP000190064">
    <property type="component" value="Unassembled WGS sequence"/>
</dbReference>
<keyword evidence="2" id="KW-0488">Methylation</keyword>
<dbReference type="InterPro" id="IPR045584">
    <property type="entry name" value="Pilin-like"/>
</dbReference>
<dbReference type="Gene3D" id="3.55.40.10">
    <property type="entry name" value="minor pseudopilin epsh domain"/>
    <property type="match status" value="1"/>
</dbReference>
<keyword evidence="5 6" id="KW-0472">Membrane</keyword>
<comment type="caution">
    <text evidence="7">The sequence shown here is derived from an EMBL/GenBank/DDBJ whole genome shotgun (WGS) entry which is preliminary data.</text>
</comment>
<evidence type="ECO:0000256" key="5">
    <source>
        <dbReference type="ARBA" id="ARBA00023136"/>
    </source>
</evidence>
<evidence type="ECO:0000256" key="3">
    <source>
        <dbReference type="ARBA" id="ARBA00022692"/>
    </source>
</evidence>
<evidence type="ECO:0000313" key="8">
    <source>
        <dbReference type="Proteomes" id="UP000190064"/>
    </source>
</evidence>
<reference evidence="7" key="1">
    <citation type="submission" date="2017-02" db="EMBL/GenBank/DDBJ databases">
        <title>Draft Genome Sequence of the Salt Water Bacterium Oceanospirillum linum ATCC 11336.</title>
        <authorList>
            <person name="Trachtenberg A.M."/>
            <person name="Carney J.G."/>
            <person name="Linnane J.D."/>
            <person name="Rheaume B.A."/>
            <person name="Pitts N.L."/>
            <person name="Mykles D.L."/>
            <person name="Maclea K.S."/>
        </authorList>
    </citation>
    <scope>NUCLEOTIDE SEQUENCE [LARGE SCALE GENOMIC DNA]</scope>
    <source>
        <strain evidence="7">ATCC 11336</strain>
    </source>
</reference>
<dbReference type="GO" id="GO:0015628">
    <property type="term" value="P:protein secretion by the type II secretion system"/>
    <property type="evidence" value="ECO:0007669"/>
    <property type="project" value="InterPro"/>
</dbReference>
<sequence length="194" mass="21021">MKPGNHQQGFTLIEILVVVVIIGVLLTATVALRGDHSGQRALIAEGERLRAVFISAQEEAIRSGLPLNFVAATDGYGFKVFQPEYGDDPMTVSEGLVPSAGIELMVLKRQPVGQWSEPELRSLGEYQPERTIHVSLQVADKPATELLLSSSGLTQPFSVTLYFPDNPDQVLTLSGDGVGLPDYQLYSVQARDKG</sequence>